<sequence>MVAIRRLVGVLMLSLAGGGPVCAADTFSDCTDCPILVVIPAGTARIGSPPGEPGRETFEEPRHTVTIAKPFALGRTPVTQAEWQAVMGSNPSRFKNDTRPVESVSWIEVQTFLHRLNEKTGQHYRLPTETEWEYAARAGGDTRYPWGDEIGVGKAACVGCGSRWDGEQTAPVGSFPPNRFGLFDMAGNVWQWTQDCWSANYQGAPADGSARTGPETCSRVIRGGSWGNSPAHLRCAKRMRFASDFRFIDIGVRIARDLD</sequence>
<dbReference type="OrthoDB" id="9768004at2"/>
<dbReference type="EMBL" id="CAHP01000019">
    <property type="protein sequence ID" value="CCG41152.1"/>
    <property type="molecule type" value="Genomic_DNA"/>
</dbReference>
<dbReference type="GO" id="GO:0120147">
    <property type="term" value="F:formylglycine-generating oxidase activity"/>
    <property type="evidence" value="ECO:0007669"/>
    <property type="project" value="TreeGrafter"/>
</dbReference>
<dbReference type="Gene3D" id="3.90.1580.10">
    <property type="entry name" value="paralog of FGE (formylglycine-generating enzyme)"/>
    <property type="match status" value="1"/>
</dbReference>
<dbReference type="Pfam" id="PF03781">
    <property type="entry name" value="FGE-sulfatase"/>
    <property type="match status" value="1"/>
</dbReference>
<dbReference type="InterPro" id="IPR005532">
    <property type="entry name" value="SUMF_dom"/>
</dbReference>
<dbReference type="InterPro" id="IPR051043">
    <property type="entry name" value="Sulfatase_Mod_Factor_Kinase"/>
</dbReference>
<comment type="caution">
    <text evidence="3">The sequence shown here is derived from an EMBL/GenBank/DDBJ whole genome shotgun (WGS) entry which is preliminary data.</text>
</comment>
<keyword evidence="4" id="KW-1185">Reference proteome</keyword>
<evidence type="ECO:0000313" key="4">
    <source>
        <dbReference type="Proteomes" id="UP000004169"/>
    </source>
</evidence>
<evidence type="ECO:0000256" key="1">
    <source>
        <dbReference type="SAM" id="SignalP"/>
    </source>
</evidence>
<evidence type="ECO:0000259" key="2">
    <source>
        <dbReference type="Pfam" id="PF03781"/>
    </source>
</evidence>
<reference evidence="3 4" key="1">
    <citation type="journal article" date="2012" name="J. Bacteriol.">
        <title>Draft Genome Sequence of the Purple Photosynthetic Bacterium Phaeospirillum molischianum DSM120, a Particularly Versatile Bacterium.</title>
        <authorList>
            <person name="Duquesne K."/>
            <person name="Prima V."/>
            <person name="Ji B."/>
            <person name="Rouy Z."/>
            <person name="Medigue C."/>
            <person name="Talla E."/>
            <person name="Sturgis J.N."/>
        </authorList>
    </citation>
    <scope>NUCLEOTIDE SEQUENCE [LARGE SCALE GENOMIC DNA]</scope>
    <source>
        <strain evidence="4">DSM120</strain>
    </source>
</reference>
<dbReference type="InterPro" id="IPR042095">
    <property type="entry name" value="SUMF_sf"/>
</dbReference>
<dbReference type="RefSeq" id="WP_002727999.1">
    <property type="nucleotide sequence ID" value="NZ_CAHP01000019.1"/>
</dbReference>
<dbReference type="SUPFAM" id="SSF56436">
    <property type="entry name" value="C-type lectin-like"/>
    <property type="match status" value="1"/>
</dbReference>
<dbReference type="AlphaFoldDB" id="H8FS14"/>
<protein>
    <recommendedName>
        <fullName evidence="2">Sulfatase-modifying factor enzyme-like domain-containing protein</fullName>
    </recommendedName>
</protein>
<evidence type="ECO:0000313" key="3">
    <source>
        <dbReference type="EMBL" id="CCG41152.1"/>
    </source>
</evidence>
<feature type="domain" description="Sulfatase-modifying factor enzyme-like" evidence="2">
    <location>
        <begin position="34"/>
        <end position="256"/>
    </location>
</feature>
<accession>H8FS14</accession>
<dbReference type="InterPro" id="IPR016187">
    <property type="entry name" value="CTDL_fold"/>
</dbReference>
<organism evidence="3 4">
    <name type="scientific">Magnetospirillum molischianum DSM 120</name>
    <dbReference type="NCBI Taxonomy" id="1150626"/>
    <lineage>
        <taxon>Bacteria</taxon>
        <taxon>Pseudomonadati</taxon>
        <taxon>Pseudomonadota</taxon>
        <taxon>Alphaproteobacteria</taxon>
        <taxon>Rhodospirillales</taxon>
        <taxon>Rhodospirillaceae</taxon>
        <taxon>Magnetospirillum</taxon>
    </lineage>
</organism>
<name>H8FS14_MAGML</name>
<proteinExistence type="predicted"/>
<dbReference type="PANTHER" id="PTHR23150">
    <property type="entry name" value="SULFATASE MODIFYING FACTOR 1, 2"/>
    <property type="match status" value="1"/>
</dbReference>
<dbReference type="PANTHER" id="PTHR23150:SF35">
    <property type="entry name" value="BLL6746 PROTEIN"/>
    <property type="match status" value="1"/>
</dbReference>
<gene>
    <name evidence="3" type="ORF">PHAMO_260019</name>
</gene>
<dbReference type="STRING" id="1150626.PHAMO_260019"/>
<dbReference type="Proteomes" id="UP000004169">
    <property type="component" value="Unassembled WGS sequence"/>
</dbReference>
<feature type="chain" id="PRO_5003612349" description="Sulfatase-modifying factor enzyme-like domain-containing protein" evidence="1">
    <location>
        <begin position="24"/>
        <end position="259"/>
    </location>
</feature>
<feature type="signal peptide" evidence="1">
    <location>
        <begin position="1"/>
        <end position="23"/>
    </location>
</feature>
<keyword evidence="1" id="KW-0732">Signal</keyword>
<dbReference type="eggNOG" id="COG1262">
    <property type="taxonomic scope" value="Bacteria"/>
</dbReference>